<dbReference type="Proteomes" id="UP000838100">
    <property type="component" value="Unassembled WGS sequence"/>
</dbReference>
<organism evidence="4 5">
    <name type="scientific">Sinobacterium norvegicum</name>
    <dbReference type="NCBI Taxonomy" id="1641715"/>
    <lineage>
        <taxon>Bacteria</taxon>
        <taxon>Pseudomonadati</taxon>
        <taxon>Pseudomonadota</taxon>
        <taxon>Gammaproteobacteria</taxon>
        <taxon>Cellvibrionales</taxon>
        <taxon>Spongiibacteraceae</taxon>
        <taxon>Sinobacterium</taxon>
    </lineage>
</organism>
<feature type="domain" description="ORC1/DEAH AAA+ ATPase" evidence="3">
    <location>
        <begin position="458"/>
        <end position="576"/>
    </location>
</feature>
<evidence type="ECO:0000259" key="3">
    <source>
        <dbReference type="Pfam" id="PF13401"/>
    </source>
</evidence>
<dbReference type="RefSeq" id="WP_237444724.1">
    <property type="nucleotide sequence ID" value="NZ_CAKLPX010000002.1"/>
</dbReference>
<feature type="transmembrane region" description="Helical" evidence="1">
    <location>
        <begin position="249"/>
        <end position="266"/>
    </location>
</feature>
<evidence type="ECO:0000313" key="4">
    <source>
        <dbReference type="EMBL" id="CAH0992027.1"/>
    </source>
</evidence>
<dbReference type="InterPro" id="IPR027417">
    <property type="entry name" value="P-loop_NTPase"/>
</dbReference>
<feature type="signal peptide" evidence="2">
    <location>
        <begin position="1"/>
        <end position="24"/>
    </location>
</feature>
<dbReference type="Pfam" id="PF13401">
    <property type="entry name" value="AAA_22"/>
    <property type="match status" value="1"/>
</dbReference>
<proteinExistence type="predicted"/>
<feature type="transmembrane region" description="Helical" evidence="1">
    <location>
        <begin position="365"/>
        <end position="386"/>
    </location>
</feature>
<keyword evidence="1" id="KW-0472">Membrane</keyword>
<evidence type="ECO:0000313" key="5">
    <source>
        <dbReference type="Proteomes" id="UP000838100"/>
    </source>
</evidence>
<evidence type="ECO:0000256" key="2">
    <source>
        <dbReference type="SAM" id="SignalP"/>
    </source>
</evidence>
<keyword evidence="1" id="KW-1133">Transmembrane helix</keyword>
<evidence type="ECO:0000256" key="1">
    <source>
        <dbReference type="SAM" id="Phobius"/>
    </source>
</evidence>
<dbReference type="SUPFAM" id="SSF52540">
    <property type="entry name" value="P-loop containing nucleoside triphosphate hydrolases"/>
    <property type="match status" value="1"/>
</dbReference>
<feature type="transmembrane region" description="Helical" evidence="1">
    <location>
        <begin position="316"/>
        <end position="333"/>
    </location>
</feature>
<feature type="transmembrane region" description="Helical" evidence="1">
    <location>
        <begin position="220"/>
        <end position="243"/>
    </location>
</feature>
<comment type="caution">
    <text evidence="4">The sequence shown here is derived from an EMBL/GenBank/DDBJ whole genome shotgun (WGS) entry which is preliminary data.</text>
</comment>
<name>A0ABM9AFQ8_9GAMM</name>
<reference evidence="4" key="1">
    <citation type="submission" date="2021-12" db="EMBL/GenBank/DDBJ databases">
        <authorList>
            <person name="Rodrigo-Torres L."/>
            <person name="Arahal R. D."/>
            <person name="Lucena T."/>
        </authorList>
    </citation>
    <scope>NUCLEOTIDE SEQUENCE</scope>
    <source>
        <strain evidence="4">CECT 8267</strain>
    </source>
</reference>
<accession>A0ABM9AFQ8</accession>
<feature type="transmembrane region" description="Helical" evidence="1">
    <location>
        <begin position="162"/>
        <end position="181"/>
    </location>
</feature>
<dbReference type="EMBL" id="CAKLPX010000002">
    <property type="protein sequence ID" value="CAH0992027.1"/>
    <property type="molecule type" value="Genomic_DNA"/>
</dbReference>
<protein>
    <recommendedName>
        <fullName evidence="3">ORC1/DEAH AAA+ ATPase domain-containing protein</fullName>
    </recommendedName>
</protein>
<feature type="transmembrane region" description="Helical" evidence="1">
    <location>
        <begin position="286"/>
        <end position="310"/>
    </location>
</feature>
<sequence>MQIIIIRQTFALLWLLLLSQPVFAVSDSEQQYSKLTTDWQQTYQGLVKRGFPRAATDQSLFEIYQDLGQRSDKIEQLLADETSTGEQRFELWQDTLALLKVRTQLIDAAPSSIAGKVVGFGPSGVRNLQLELRLYRLSVAIKQQHIYSGFGSLGNDMLLSPVPLVIAVIEILLVVAFFIYWRRRGIAAILKFNHVEAGEKRTLPQWISWWYLRLRKPLEWFVLLTMVFSIAADLLFFVRFYIFQTVIDWLLLGAVAIYFIDTAMGYRSGSTNNEMAERRLKSLKLIGYTFIFIGLISSGLKSLELAWGTIEHWFDTAYWLVMLPVGYTLLRWWRPYVFERLRQRRYRDIPVVKVLLAKREAPLSIVYTVAGILFLMVYQLSSFVLISVSEQELVRSWMAYLFRIEVARQSAKDDNSEYQPISSQLESCFGLHTPSSYYNSDVAAAERQLIADKCIDDRPTIGVVYAARGMGRSHFLRSLADELSDRKQTVVVSTPLGDFSDLLPVIGKALGLALDAPSRDIVNLLKEDVPRVICIDDVQRIITPTISGLKELDRLVRLMRRSSSTVSWVMTIETSCWRFIELARGERFLFDREIALPPWSEKNIAGLISARNKQADIEPNFSTLVLPRQLGRGDEPEEKAAMSSYARILWDYSKGNPGITLFLWQQSLFEGRLNEFGELDPEGEPHIIVRLFDIPDAGHLDTMRVTSLLVLRAIMQLEQGTKDQIANCINLSSEEVVDALRRLTSAGYLMSCDGYYQIVWPWYHAIATVLVRQHLLRL</sequence>
<feature type="chain" id="PRO_5046019397" description="ORC1/DEAH AAA+ ATPase domain-containing protein" evidence="2">
    <location>
        <begin position="25"/>
        <end position="778"/>
    </location>
</feature>
<gene>
    <name evidence="4" type="ORF">SIN8267_02142</name>
</gene>
<keyword evidence="2" id="KW-0732">Signal</keyword>
<keyword evidence="5" id="KW-1185">Reference proteome</keyword>
<keyword evidence="1" id="KW-0812">Transmembrane</keyword>
<dbReference type="InterPro" id="IPR049945">
    <property type="entry name" value="AAA_22"/>
</dbReference>